<proteinExistence type="predicted"/>
<name>A0A8D8QQH6_9HEMI</name>
<feature type="transmembrane region" description="Helical" evidence="1">
    <location>
        <begin position="7"/>
        <end position="28"/>
    </location>
</feature>
<keyword evidence="1" id="KW-0472">Membrane</keyword>
<accession>A0A8D8QQH6</accession>
<feature type="transmembrane region" description="Helical" evidence="1">
    <location>
        <begin position="80"/>
        <end position="97"/>
    </location>
</feature>
<organism evidence="2">
    <name type="scientific">Cacopsylla melanoneura</name>
    <dbReference type="NCBI Taxonomy" id="428564"/>
    <lineage>
        <taxon>Eukaryota</taxon>
        <taxon>Metazoa</taxon>
        <taxon>Ecdysozoa</taxon>
        <taxon>Arthropoda</taxon>
        <taxon>Hexapoda</taxon>
        <taxon>Insecta</taxon>
        <taxon>Pterygota</taxon>
        <taxon>Neoptera</taxon>
        <taxon>Paraneoptera</taxon>
        <taxon>Hemiptera</taxon>
        <taxon>Sternorrhyncha</taxon>
        <taxon>Psylloidea</taxon>
        <taxon>Psyllidae</taxon>
        <taxon>Psyllinae</taxon>
        <taxon>Cacopsylla</taxon>
    </lineage>
</organism>
<dbReference type="EMBL" id="HBUF01091610">
    <property type="protein sequence ID" value="CAG6635831.1"/>
    <property type="molecule type" value="Transcribed_RNA"/>
</dbReference>
<sequence>MKKSSFYLELAQYVCVCSLYLFITLYFSDFSLEVFISLVSSAYILVFRIAIISSSIIYVKLAFHFLLDCFPYFSSYLRHIYLISIFHYVSWFSPFNLHSDFLSVTP</sequence>
<protein>
    <submittedName>
        <fullName evidence="2">Uncharacterized protein</fullName>
    </submittedName>
</protein>
<evidence type="ECO:0000313" key="2">
    <source>
        <dbReference type="EMBL" id="CAG6635831.1"/>
    </source>
</evidence>
<keyword evidence="1" id="KW-0812">Transmembrane</keyword>
<reference evidence="2" key="1">
    <citation type="submission" date="2021-05" db="EMBL/GenBank/DDBJ databases">
        <authorList>
            <person name="Alioto T."/>
            <person name="Alioto T."/>
            <person name="Gomez Garrido J."/>
        </authorList>
    </citation>
    <scope>NUCLEOTIDE SEQUENCE</scope>
</reference>
<keyword evidence="1" id="KW-1133">Transmembrane helix</keyword>
<dbReference type="AlphaFoldDB" id="A0A8D8QQH6"/>
<evidence type="ECO:0000256" key="1">
    <source>
        <dbReference type="SAM" id="Phobius"/>
    </source>
</evidence>
<feature type="transmembrane region" description="Helical" evidence="1">
    <location>
        <begin position="34"/>
        <end position="59"/>
    </location>
</feature>